<dbReference type="RefSeq" id="WP_167367325.1">
    <property type="nucleotide sequence ID" value="NZ_MPRK01000268.1"/>
</dbReference>
<accession>A0A1T2KYG4</accession>
<dbReference type="AlphaFoldDB" id="A0A1T2KYG4"/>
<keyword evidence="3" id="KW-1185">Reference proteome</keyword>
<dbReference type="Gene3D" id="3.40.50.1820">
    <property type="entry name" value="alpha/beta hydrolase"/>
    <property type="match status" value="1"/>
</dbReference>
<dbReference type="Pfam" id="PF00561">
    <property type="entry name" value="Abhydrolase_1"/>
    <property type="match status" value="1"/>
</dbReference>
<name>A0A1T2KYG4_9GAMM</name>
<gene>
    <name evidence="2" type="ORF">BOW52_10080</name>
</gene>
<dbReference type="Proteomes" id="UP000190198">
    <property type="component" value="Unassembled WGS sequence"/>
</dbReference>
<organism evidence="2 3">
    <name type="scientific">Solemya elarraichensis gill symbiont</name>
    <dbReference type="NCBI Taxonomy" id="1918949"/>
    <lineage>
        <taxon>Bacteria</taxon>
        <taxon>Pseudomonadati</taxon>
        <taxon>Pseudomonadota</taxon>
        <taxon>Gammaproteobacteria</taxon>
        <taxon>sulfur-oxidizing symbionts</taxon>
    </lineage>
</organism>
<evidence type="ECO:0000313" key="2">
    <source>
        <dbReference type="EMBL" id="OOZ37766.1"/>
    </source>
</evidence>
<evidence type="ECO:0000313" key="3">
    <source>
        <dbReference type="Proteomes" id="UP000190198"/>
    </source>
</evidence>
<feature type="non-terminal residue" evidence="2">
    <location>
        <position position="131"/>
    </location>
</feature>
<dbReference type="SUPFAM" id="SSF53474">
    <property type="entry name" value="alpha/beta-Hydrolases"/>
    <property type="match status" value="1"/>
</dbReference>
<sequence>MNATYLKQALLLLTLLLPLGTARAEVIVFVHGYLGSAHSWTTSGITAELNKAGWAHVGLPANGDQPKADKSFYTVELPSLAPVTMQAGWLKSIVDEITLKNPEQNLTLVGHSAGGVVSRLMLIQYGEGQVK</sequence>
<evidence type="ECO:0000259" key="1">
    <source>
        <dbReference type="Pfam" id="PF00561"/>
    </source>
</evidence>
<feature type="domain" description="AB hydrolase-1" evidence="1">
    <location>
        <begin position="26"/>
        <end position="125"/>
    </location>
</feature>
<comment type="caution">
    <text evidence="2">The sequence shown here is derived from an EMBL/GenBank/DDBJ whole genome shotgun (WGS) entry which is preliminary data.</text>
</comment>
<dbReference type="InterPro" id="IPR029058">
    <property type="entry name" value="AB_hydrolase_fold"/>
</dbReference>
<dbReference type="EMBL" id="MPRK01000268">
    <property type="protein sequence ID" value="OOZ37766.1"/>
    <property type="molecule type" value="Genomic_DNA"/>
</dbReference>
<reference evidence="2 3" key="1">
    <citation type="submission" date="2016-11" db="EMBL/GenBank/DDBJ databases">
        <title>Mixed transmission modes and dynamic genome evolution in an obligate animal-bacterial symbiosis.</title>
        <authorList>
            <person name="Russell S.L."/>
            <person name="Corbett-Detig R.B."/>
            <person name="Cavanaugh C.M."/>
        </authorList>
    </citation>
    <scope>NUCLEOTIDE SEQUENCE [LARGE SCALE GENOMIC DNA]</scope>
    <source>
        <strain evidence="2">Sp-SM6</strain>
    </source>
</reference>
<protein>
    <recommendedName>
        <fullName evidence="1">AB hydrolase-1 domain-containing protein</fullName>
    </recommendedName>
</protein>
<dbReference type="InterPro" id="IPR000073">
    <property type="entry name" value="AB_hydrolase_1"/>
</dbReference>
<proteinExistence type="predicted"/>